<accession>A0ABU7JYP2</accession>
<feature type="compositionally biased region" description="Low complexity" evidence="1">
    <location>
        <begin position="64"/>
        <end position="82"/>
    </location>
</feature>
<feature type="compositionally biased region" description="Polar residues" evidence="1">
    <location>
        <begin position="24"/>
        <end position="45"/>
    </location>
</feature>
<proteinExistence type="predicted"/>
<feature type="non-terminal residue" evidence="2">
    <location>
        <position position="88"/>
    </location>
</feature>
<evidence type="ECO:0000313" key="2">
    <source>
        <dbReference type="EMBL" id="MEE2035126.1"/>
    </source>
</evidence>
<evidence type="ECO:0000313" key="3">
    <source>
        <dbReference type="Proteomes" id="UP001331936"/>
    </source>
</evidence>
<feature type="region of interest" description="Disordered" evidence="1">
    <location>
        <begin position="1"/>
        <end position="88"/>
    </location>
</feature>
<keyword evidence="3" id="KW-1185">Reference proteome</keyword>
<dbReference type="Proteomes" id="UP001331936">
    <property type="component" value="Unassembled WGS sequence"/>
</dbReference>
<name>A0ABU7JYP2_9NOCA</name>
<organism evidence="2 3">
    <name type="scientific">Rhodococcus chondri</name>
    <dbReference type="NCBI Taxonomy" id="3065941"/>
    <lineage>
        <taxon>Bacteria</taxon>
        <taxon>Bacillati</taxon>
        <taxon>Actinomycetota</taxon>
        <taxon>Actinomycetes</taxon>
        <taxon>Mycobacteriales</taxon>
        <taxon>Nocardiaceae</taxon>
        <taxon>Rhodococcus</taxon>
    </lineage>
</organism>
<dbReference type="RefSeq" id="WP_330154470.1">
    <property type="nucleotide sequence ID" value="NZ_JAUZMZ010000239.1"/>
</dbReference>
<feature type="compositionally biased region" description="Basic and acidic residues" evidence="1">
    <location>
        <begin position="9"/>
        <end position="19"/>
    </location>
</feature>
<sequence length="88" mass="8662">MSGNNGTNDPEHEQSDVRPAESGPQATPDSNTAGDASAPTEQFTAVTRAEDTGAGRSGDVGGPDAQKGGEQADGAAEAQKAGDSTDTS</sequence>
<protein>
    <submittedName>
        <fullName evidence="2">Uncharacterized protein</fullName>
    </submittedName>
</protein>
<reference evidence="2 3" key="1">
    <citation type="submission" date="2023-08" db="EMBL/GenBank/DDBJ databases">
        <authorList>
            <person name="Girao M."/>
            <person name="Carvalho M.F."/>
        </authorList>
    </citation>
    <scope>NUCLEOTIDE SEQUENCE [LARGE SCALE GENOMIC DNA]</scope>
    <source>
        <strain evidence="2 3">CC-R104</strain>
    </source>
</reference>
<evidence type="ECO:0000256" key="1">
    <source>
        <dbReference type="SAM" id="MobiDB-lite"/>
    </source>
</evidence>
<comment type="caution">
    <text evidence="2">The sequence shown here is derived from an EMBL/GenBank/DDBJ whole genome shotgun (WGS) entry which is preliminary data.</text>
</comment>
<dbReference type="EMBL" id="JAUZMZ010000239">
    <property type="protein sequence ID" value="MEE2035126.1"/>
    <property type="molecule type" value="Genomic_DNA"/>
</dbReference>
<gene>
    <name evidence="2" type="ORF">Q8814_23960</name>
</gene>